<proteinExistence type="predicted"/>
<evidence type="ECO:0000313" key="9">
    <source>
        <dbReference type="Proteomes" id="UP001168380"/>
    </source>
</evidence>
<keyword evidence="9" id="KW-1185">Reference proteome</keyword>
<dbReference type="InterPro" id="IPR022764">
    <property type="entry name" value="Peptidase_S54_rhomboid_dom"/>
</dbReference>
<accession>A0ABT8TIS8</accession>
<dbReference type="GO" id="GO:0016787">
    <property type="term" value="F:hydrolase activity"/>
    <property type="evidence" value="ECO:0007669"/>
    <property type="project" value="UniProtKB-KW"/>
</dbReference>
<comment type="caution">
    <text evidence="8">The sequence shown here is derived from an EMBL/GenBank/DDBJ whole genome shotgun (WGS) entry which is preliminary data.</text>
</comment>
<evidence type="ECO:0000256" key="4">
    <source>
        <dbReference type="ARBA" id="ARBA00023136"/>
    </source>
</evidence>
<feature type="transmembrane region" description="Helical" evidence="6">
    <location>
        <begin position="54"/>
        <end position="74"/>
    </location>
</feature>
<evidence type="ECO:0000256" key="6">
    <source>
        <dbReference type="SAM" id="Phobius"/>
    </source>
</evidence>
<dbReference type="EMBL" id="JAULRT010000062">
    <property type="protein sequence ID" value="MDO3384005.1"/>
    <property type="molecule type" value="Genomic_DNA"/>
</dbReference>
<dbReference type="SUPFAM" id="SSF144091">
    <property type="entry name" value="Rhomboid-like"/>
    <property type="match status" value="1"/>
</dbReference>
<dbReference type="NCBIfam" id="TIGR03902">
    <property type="entry name" value="rhom_GG_sort"/>
    <property type="match status" value="1"/>
</dbReference>
<dbReference type="Proteomes" id="UP001168380">
    <property type="component" value="Unassembled WGS sequence"/>
</dbReference>
<feature type="transmembrane region" description="Helical" evidence="6">
    <location>
        <begin position="210"/>
        <end position="236"/>
    </location>
</feature>
<keyword evidence="8" id="KW-0378">Hydrolase</keyword>
<evidence type="ECO:0000256" key="3">
    <source>
        <dbReference type="ARBA" id="ARBA00022989"/>
    </source>
</evidence>
<dbReference type="RefSeq" id="WP_302715204.1">
    <property type="nucleotide sequence ID" value="NZ_JAULRT010000062.1"/>
</dbReference>
<keyword evidence="2 6" id="KW-0812">Transmembrane</keyword>
<reference evidence="8" key="1">
    <citation type="submission" date="2023-07" db="EMBL/GenBank/DDBJ databases">
        <title>Gilvimarinus algae sp. nov., isolated from the surface of Kelp.</title>
        <authorList>
            <person name="Sun Y.Y."/>
            <person name="Gong Y."/>
            <person name="Du Z.J."/>
        </authorList>
    </citation>
    <scope>NUCLEOTIDE SEQUENCE</scope>
    <source>
        <strain evidence="8">SDUM040014</strain>
    </source>
</reference>
<dbReference type="InterPro" id="IPR023826">
    <property type="entry name" value="Rhom-like_SP_proteobac"/>
</dbReference>
<organism evidence="8 9">
    <name type="scientific">Gilvimarinus algae</name>
    <dbReference type="NCBI Taxonomy" id="3058037"/>
    <lineage>
        <taxon>Bacteria</taxon>
        <taxon>Pseudomonadati</taxon>
        <taxon>Pseudomonadota</taxon>
        <taxon>Gammaproteobacteria</taxon>
        <taxon>Cellvibrionales</taxon>
        <taxon>Cellvibrionaceae</taxon>
        <taxon>Gilvimarinus</taxon>
    </lineage>
</organism>
<evidence type="ECO:0000259" key="7">
    <source>
        <dbReference type="Pfam" id="PF01694"/>
    </source>
</evidence>
<feature type="transmembrane region" description="Helical" evidence="6">
    <location>
        <begin position="129"/>
        <end position="149"/>
    </location>
</feature>
<comment type="subcellular location">
    <subcellularLocation>
        <location evidence="1">Membrane</location>
        <topology evidence="1">Multi-pass membrane protein</topology>
    </subcellularLocation>
</comment>
<protein>
    <submittedName>
        <fullName evidence="8">Rhombosortase</fullName>
        <ecNumber evidence="8">3.4.21.-</ecNumber>
    </submittedName>
</protein>
<name>A0ABT8TIS8_9GAMM</name>
<feature type="region of interest" description="Disordered" evidence="5">
    <location>
        <begin position="246"/>
        <end position="279"/>
    </location>
</feature>
<feature type="transmembrane region" description="Helical" evidence="6">
    <location>
        <begin position="155"/>
        <end position="174"/>
    </location>
</feature>
<dbReference type="Gene3D" id="1.20.1540.10">
    <property type="entry name" value="Rhomboid-like"/>
    <property type="match status" value="1"/>
</dbReference>
<keyword evidence="3 6" id="KW-1133">Transmembrane helix</keyword>
<feature type="domain" description="Peptidase S54 rhomboid" evidence="7">
    <location>
        <begin position="91"/>
        <end position="233"/>
    </location>
</feature>
<sequence>MPASGSMVYGQSAAQAPVTMPGAFRYSGYTVLPLSGTDTPNSLQAKVTMLSRGFAVLTGLCVSAAILGLGWYAGLVNPVLEYRPAAFTQLELWRLLTAHVAHLNLTHAILNLLGLGLIVFWLGDQRRPLAWCAAALFIALGISVGLYIWQPGVDYYVGLSGVLHGLLVFGLAPLCAKNHPVGWATILALIIKLCYERIIPGGNSATEVLIAGPVLSIAHVYGASVGAALSFIWVLWQTLQQRPHRQSEGAAAPATAVQAPNDQTDKKYGRAENPGTADT</sequence>
<evidence type="ECO:0000256" key="5">
    <source>
        <dbReference type="SAM" id="MobiDB-lite"/>
    </source>
</evidence>
<dbReference type="Pfam" id="PF01694">
    <property type="entry name" value="Rhomboid"/>
    <property type="match status" value="1"/>
</dbReference>
<evidence type="ECO:0000256" key="1">
    <source>
        <dbReference type="ARBA" id="ARBA00004141"/>
    </source>
</evidence>
<gene>
    <name evidence="8" type="primary">rrtA</name>
    <name evidence="8" type="ORF">QWI16_17620</name>
</gene>
<evidence type="ECO:0000256" key="2">
    <source>
        <dbReference type="ARBA" id="ARBA00022692"/>
    </source>
</evidence>
<dbReference type="EC" id="3.4.21.-" evidence="8"/>
<feature type="compositionally biased region" description="Low complexity" evidence="5">
    <location>
        <begin position="250"/>
        <end position="259"/>
    </location>
</feature>
<feature type="transmembrane region" description="Helical" evidence="6">
    <location>
        <begin position="100"/>
        <end position="122"/>
    </location>
</feature>
<keyword evidence="4 6" id="KW-0472">Membrane</keyword>
<evidence type="ECO:0000313" key="8">
    <source>
        <dbReference type="EMBL" id="MDO3384005.1"/>
    </source>
</evidence>
<dbReference type="InterPro" id="IPR035952">
    <property type="entry name" value="Rhomboid-like_sf"/>
</dbReference>
<feature type="transmembrane region" description="Helical" evidence="6">
    <location>
        <begin position="181"/>
        <end position="198"/>
    </location>
</feature>